<evidence type="ECO:0000313" key="2">
    <source>
        <dbReference type="EMBL" id="POF42056.1"/>
    </source>
</evidence>
<name>A0A2S3VQ30_9PSED</name>
<proteinExistence type="predicted"/>
<accession>A0A2S3VQ30</accession>
<keyword evidence="3" id="KW-1185">Reference proteome</keyword>
<dbReference type="InterPro" id="IPR022385">
    <property type="entry name" value="Rhs_assc_core"/>
</dbReference>
<dbReference type="OrthoDB" id="9816400at2"/>
<gene>
    <name evidence="2" type="ORF">B0D71_11445</name>
</gene>
<protein>
    <recommendedName>
        <fullName evidence="4">RHS repeat-associated core domain-containing protein</fullName>
    </recommendedName>
</protein>
<dbReference type="Gene3D" id="2.180.10.10">
    <property type="entry name" value="RHS repeat-associated core"/>
    <property type="match status" value="1"/>
</dbReference>
<reference evidence="3" key="1">
    <citation type="submission" date="2017-02" db="EMBL/GenBank/DDBJ databases">
        <authorList>
            <person name="Furmanczyk E.M."/>
        </authorList>
    </citation>
    <scope>NUCLEOTIDE SEQUENCE [LARGE SCALE GENOMIC DNA]</scope>
    <source>
        <strain evidence="3">AP3_22</strain>
    </source>
</reference>
<dbReference type="PANTHER" id="PTHR32305:SF15">
    <property type="entry name" value="PROTEIN RHSA-RELATED"/>
    <property type="match status" value="1"/>
</dbReference>
<dbReference type="NCBIfam" id="TIGR03696">
    <property type="entry name" value="Rhs_assc_core"/>
    <property type="match status" value="1"/>
</dbReference>
<feature type="region of interest" description="Disordered" evidence="1">
    <location>
        <begin position="124"/>
        <end position="181"/>
    </location>
</feature>
<dbReference type="AlphaFoldDB" id="A0A2S3VQ30"/>
<comment type="caution">
    <text evidence="2">The sequence shown here is derived from an EMBL/GenBank/DDBJ whole genome shotgun (WGS) entry which is preliminary data.</text>
</comment>
<evidence type="ECO:0000313" key="3">
    <source>
        <dbReference type="Proteomes" id="UP000237440"/>
    </source>
</evidence>
<organism evidence="2 3">
    <name type="scientific">Pseudomonas laurylsulfativorans</name>
    <dbReference type="NCBI Taxonomy" id="1943631"/>
    <lineage>
        <taxon>Bacteria</taxon>
        <taxon>Pseudomonadati</taxon>
        <taxon>Pseudomonadota</taxon>
        <taxon>Gammaproteobacteria</taxon>
        <taxon>Pseudomonadales</taxon>
        <taxon>Pseudomonadaceae</taxon>
        <taxon>Pseudomonas</taxon>
    </lineage>
</organism>
<feature type="compositionally biased region" description="Basic and acidic residues" evidence="1">
    <location>
        <begin position="133"/>
        <end position="143"/>
    </location>
</feature>
<dbReference type="InterPro" id="IPR050708">
    <property type="entry name" value="T6SS_VgrG/RHS"/>
</dbReference>
<dbReference type="EMBL" id="MUJK01000003">
    <property type="protein sequence ID" value="POF42056.1"/>
    <property type="molecule type" value="Genomic_DNA"/>
</dbReference>
<sequence>MALHQIRTFLTSFLVDPPHSSSPKATLGTPQKLTSYSCAIIVWSAKYNAHGNGERLEQPLRLQGQYFDAERGLHNSRHCYYDPDIGRYLTPNPLRLATGLTPYQYTRNPTGWVNPWGLSGSFPPAKEPGCSVTDRESVAKVDEGEPDASSPKPRNKYLYRGESRGSREVSGTGYDPIGSTP</sequence>
<dbReference type="PRINTS" id="PR00394">
    <property type="entry name" value="RHSPROTEIN"/>
</dbReference>
<dbReference type="Proteomes" id="UP000237440">
    <property type="component" value="Unassembled WGS sequence"/>
</dbReference>
<evidence type="ECO:0000256" key="1">
    <source>
        <dbReference type="SAM" id="MobiDB-lite"/>
    </source>
</evidence>
<evidence type="ECO:0008006" key="4">
    <source>
        <dbReference type="Google" id="ProtNLM"/>
    </source>
</evidence>
<dbReference type="PANTHER" id="PTHR32305">
    <property type="match status" value="1"/>
</dbReference>